<keyword evidence="2" id="KW-1185">Reference proteome</keyword>
<accession>A0A482WCD4</accession>
<dbReference type="Proteomes" id="UP000292052">
    <property type="component" value="Unassembled WGS sequence"/>
</dbReference>
<protein>
    <submittedName>
        <fullName evidence="1">Peptidase M10 domain containing protein</fullName>
    </submittedName>
</protein>
<organism evidence="1 2">
    <name type="scientific">Asbolus verrucosus</name>
    <name type="common">Desert ironclad beetle</name>
    <dbReference type="NCBI Taxonomy" id="1661398"/>
    <lineage>
        <taxon>Eukaryota</taxon>
        <taxon>Metazoa</taxon>
        <taxon>Ecdysozoa</taxon>
        <taxon>Arthropoda</taxon>
        <taxon>Hexapoda</taxon>
        <taxon>Insecta</taxon>
        <taxon>Pterygota</taxon>
        <taxon>Neoptera</taxon>
        <taxon>Endopterygota</taxon>
        <taxon>Coleoptera</taxon>
        <taxon>Polyphaga</taxon>
        <taxon>Cucujiformia</taxon>
        <taxon>Tenebrionidae</taxon>
        <taxon>Pimeliinae</taxon>
        <taxon>Asbolus</taxon>
    </lineage>
</organism>
<evidence type="ECO:0000313" key="2">
    <source>
        <dbReference type="Proteomes" id="UP000292052"/>
    </source>
</evidence>
<name>A0A482WCD4_ASBVE</name>
<dbReference type="AlphaFoldDB" id="A0A482WCD4"/>
<reference evidence="1 2" key="1">
    <citation type="submission" date="2017-03" db="EMBL/GenBank/DDBJ databases">
        <title>Genome of the blue death feigning beetle - Asbolus verrucosus.</title>
        <authorList>
            <person name="Rider S.D."/>
        </authorList>
    </citation>
    <scope>NUCLEOTIDE SEQUENCE [LARGE SCALE GENOMIC DNA]</scope>
    <source>
        <strain evidence="1">Butters</strain>
        <tissue evidence="1">Head and leg muscle</tissue>
    </source>
</reference>
<proteinExistence type="predicted"/>
<sequence>MKEAAQKAFDQWQFVQNLKFEYDINKPDILITFSSTPFQHHHNARCKKEIYSNNFDGKVFK</sequence>
<dbReference type="OrthoDB" id="406838at2759"/>
<gene>
    <name evidence="1" type="ORF">BDFB_010778</name>
</gene>
<comment type="caution">
    <text evidence="1">The sequence shown here is derived from an EMBL/GenBank/DDBJ whole genome shotgun (WGS) entry which is preliminary data.</text>
</comment>
<evidence type="ECO:0000313" key="1">
    <source>
        <dbReference type="EMBL" id="RZC42816.1"/>
    </source>
</evidence>
<dbReference type="EMBL" id="QDEB01004657">
    <property type="protein sequence ID" value="RZC42816.1"/>
    <property type="molecule type" value="Genomic_DNA"/>
</dbReference>
<dbReference type="STRING" id="1661398.A0A482WCD4"/>